<feature type="domain" description="Copper amine oxidase-like N-terminal" evidence="2">
    <location>
        <begin position="230"/>
        <end position="310"/>
    </location>
</feature>
<evidence type="ECO:0000259" key="2">
    <source>
        <dbReference type="Pfam" id="PF07833"/>
    </source>
</evidence>
<proteinExistence type="predicted"/>
<feature type="chain" id="PRO_5047541289" evidence="1">
    <location>
        <begin position="26"/>
        <end position="317"/>
    </location>
</feature>
<protein>
    <submittedName>
        <fullName evidence="3">Stalk domain-containing protein</fullName>
    </submittedName>
</protein>
<organism evidence="3 4">
    <name type="scientific">Sporosarcina contaminans</name>
    <dbReference type="NCBI Taxonomy" id="633403"/>
    <lineage>
        <taxon>Bacteria</taxon>
        <taxon>Bacillati</taxon>
        <taxon>Bacillota</taxon>
        <taxon>Bacilli</taxon>
        <taxon>Bacillales</taxon>
        <taxon>Caryophanaceae</taxon>
        <taxon>Sporosarcina</taxon>
    </lineage>
</organism>
<dbReference type="EMBL" id="JBHTLT010000131">
    <property type="protein sequence ID" value="MFD1206893.1"/>
    <property type="molecule type" value="Genomic_DNA"/>
</dbReference>
<dbReference type="InterPro" id="IPR036582">
    <property type="entry name" value="Mao_N_sf"/>
</dbReference>
<comment type="caution">
    <text evidence="3">The sequence shown here is derived from an EMBL/GenBank/DDBJ whole genome shotgun (WGS) entry which is preliminary data.</text>
</comment>
<accession>A0ABW3U266</accession>
<name>A0ABW3U266_9BACL</name>
<dbReference type="SUPFAM" id="SSF55383">
    <property type="entry name" value="Copper amine oxidase, domain N"/>
    <property type="match status" value="1"/>
</dbReference>
<evidence type="ECO:0000313" key="4">
    <source>
        <dbReference type="Proteomes" id="UP001597231"/>
    </source>
</evidence>
<keyword evidence="1" id="KW-0732">Signal</keyword>
<feature type="signal peptide" evidence="1">
    <location>
        <begin position="1"/>
        <end position="25"/>
    </location>
</feature>
<sequence>MRKFGTITMAALLAGTTVAAYTVNAEEQVNDEKHADASMFLSAGGTIEKIETRDKDLMVTVVGDEEIITNFRINEDTLLFNTNTTDAMKASDLKEGMHVEGFYDKNKPMIMIYPPQPTPELFFVSDEKEIGSVKVGKFDEDYLSYDKELKLNIGDQTIIENQQGEKIGKEELKDNELIVFYSVTTRSLPPQTSPNKIIVLNEMKEDAAEKPDEGSDSDSSEMEAVQTIIENDHHMKDGVKMIPLRKVAEELGYRVESQPKLNGALITKGNRSFTITRGEKMYGFNKSVRQFQVAPELLEKNKTYVSEDFLVLLMGDN</sequence>
<dbReference type="Pfam" id="PF07833">
    <property type="entry name" value="Cu_amine_oxidN1"/>
    <property type="match status" value="1"/>
</dbReference>
<dbReference type="RefSeq" id="WP_381482545.1">
    <property type="nucleotide sequence ID" value="NZ_JBHTLT010000131.1"/>
</dbReference>
<reference evidence="4" key="1">
    <citation type="journal article" date="2019" name="Int. J. Syst. Evol. Microbiol.">
        <title>The Global Catalogue of Microorganisms (GCM) 10K type strain sequencing project: providing services to taxonomists for standard genome sequencing and annotation.</title>
        <authorList>
            <consortium name="The Broad Institute Genomics Platform"/>
            <consortium name="The Broad Institute Genome Sequencing Center for Infectious Disease"/>
            <person name="Wu L."/>
            <person name="Ma J."/>
        </authorList>
    </citation>
    <scope>NUCLEOTIDE SEQUENCE [LARGE SCALE GENOMIC DNA]</scope>
    <source>
        <strain evidence="4">CCUG 53915</strain>
    </source>
</reference>
<dbReference type="InterPro" id="IPR012854">
    <property type="entry name" value="Cu_amine_oxidase-like_N"/>
</dbReference>
<gene>
    <name evidence="3" type="ORF">ACFQ38_17485</name>
</gene>
<evidence type="ECO:0000256" key="1">
    <source>
        <dbReference type="SAM" id="SignalP"/>
    </source>
</evidence>
<evidence type="ECO:0000313" key="3">
    <source>
        <dbReference type="EMBL" id="MFD1206893.1"/>
    </source>
</evidence>
<keyword evidence="4" id="KW-1185">Reference proteome</keyword>
<dbReference type="Gene3D" id="3.30.457.10">
    <property type="entry name" value="Copper amine oxidase-like, N-terminal domain"/>
    <property type="match status" value="1"/>
</dbReference>
<dbReference type="Proteomes" id="UP001597231">
    <property type="component" value="Unassembled WGS sequence"/>
</dbReference>